<reference evidence="12" key="3">
    <citation type="submission" date="2020-12" db="UniProtKB">
        <authorList>
            <consortium name="EnsemblPlants"/>
        </authorList>
    </citation>
    <scope>IDENTIFICATION</scope>
</reference>
<dbReference type="InterPro" id="IPR006594">
    <property type="entry name" value="LisH"/>
</dbReference>
<dbReference type="PANTHER" id="PTHR22848">
    <property type="entry name" value="WD40 REPEAT PROTEIN"/>
    <property type="match status" value="1"/>
</dbReference>
<dbReference type="SUPFAM" id="SSF50978">
    <property type="entry name" value="WD40 repeat-like"/>
    <property type="match status" value="1"/>
</dbReference>
<evidence type="ECO:0000256" key="2">
    <source>
        <dbReference type="ARBA" id="ARBA00022574"/>
    </source>
</evidence>
<dbReference type="PROSITE" id="PS50896">
    <property type="entry name" value="LISH"/>
    <property type="match status" value="1"/>
</dbReference>
<dbReference type="Gene3D" id="2.130.10.10">
    <property type="entry name" value="YVTN repeat-like/Quinoprotein amine dehydrogenase"/>
    <property type="match status" value="3"/>
</dbReference>
<dbReference type="Gramene" id="Pp3c14_5270V3.2">
    <property type="protein sequence ID" value="Pp3c14_5270V3.2"/>
    <property type="gene ID" value="Pp3c14_5270"/>
</dbReference>
<feature type="repeat" description="WD" evidence="8">
    <location>
        <begin position="423"/>
        <end position="464"/>
    </location>
</feature>
<evidence type="ECO:0000259" key="10">
    <source>
        <dbReference type="PROSITE" id="PS50897"/>
    </source>
</evidence>
<evidence type="ECO:0000313" key="11">
    <source>
        <dbReference type="EMBL" id="PNR40649.1"/>
    </source>
</evidence>
<feature type="repeat" description="WD" evidence="8">
    <location>
        <begin position="381"/>
        <end position="422"/>
    </location>
</feature>
<protein>
    <recommendedName>
        <fullName evidence="7">WD40 repeat-containing protein SMU1</fullName>
    </recommendedName>
</protein>
<dbReference type="Gramene" id="Pp3c14_5270V3.3">
    <property type="protein sequence ID" value="Pp3c14_5270V3.3"/>
    <property type="gene ID" value="Pp3c14_5270"/>
</dbReference>
<dbReference type="Proteomes" id="UP000006727">
    <property type="component" value="Chromosome 14"/>
</dbReference>
<evidence type="ECO:0000256" key="3">
    <source>
        <dbReference type="ARBA" id="ARBA00022664"/>
    </source>
</evidence>
<dbReference type="OMA" id="EYRGWTA"/>
<name>A0A2K1JGK8_PHYPA</name>
<feature type="region of interest" description="Disordered" evidence="9">
    <location>
        <begin position="18"/>
        <end position="38"/>
    </location>
</feature>
<evidence type="ECO:0000256" key="6">
    <source>
        <dbReference type="ARBA" id="ARBA00025801"/>
    </source>
</evidence>
<dbReference type="Gramene" id="Pp3c14_5270V3.1">
    <property type="protein sequence ID" value="Pp3c14_5270V3.1"/>
    <property type="gene ID" value="Pp3c14_5270"/>
</dbReference>
<feature type="repeat" description="WD" evidence="8">
    <location>
        <begin position="336"/>
        <end position="370"/>
    </location>
</feature>
<evidence type="ECO:0000256" key="8">
    <source>
        <dbReference type="PROSITE-ProRule" id="PRU00221"/>
    </source>
</evidence>
<proteinExistence type="inferred from homology"/>
<dbReference type="SMART" id="SM00320">
    <property type="entry name" value="WD40"/>
    <property type="match status" value="7"/>
</dbReference>
<sequence>MADSALLSEIQLLSLSSTSSSTSTSRQDANENDNVDLTEKARAAVYAGPPRRTIGNDNAIFDHDDPKIKEDVIRMIVQYLQDEGYVASIMTIQDETSVRFAESLRNRSHFKRIKAAILDGEWVEMEKLVQKTPLKDHKHFIYAVYKQQYLELIEQLEYQKAFALLTKKLKPLEQMGSLHNEFKDLCYLLTCKSIQDAAFFKTWEGVASSREKLVDQFSSMLEIENNDIAVARHEVQPQRLLHLLKQAVRYQIEFSRYHPKVVPSVPTLLEDYSCFVLPNAHKTTFRGHRSNVKCVEFVGEEGTQIVSGSSDNTLRVWDVEDGRCVRVLGDGELGSGGGHTSRIWDVTSSSSGDFIASASGDSTVKFWNLRGSNKTPCSATLAGHEGDVYSVKYHQSNNYVVTGGYDKTVKLWDARTGVLLRTFSGHKSSVSRVIFNPLGNLVISGSKDSTLKFWDLVSGVCVKTYSSHLGEVTSVEMNKAGSFLLSGSKDNSNRLWDVRLARPIRRFKGHQNTSKNFVRASFGPDESLVVGGSEDGFVYIWDTATGEILQRLGSHSPESHTDIAYRAVWNAHQSLLVSCSHDCTVKTWWYDEQQMWDQDDDI</sequence>
<dbReference type="PROSITE" id="PS50294">
    <property type="entry name" value="WD_REPEATS_REGION"/>
    <property type="match status" value="5"/>
</dbReference>
<evidence type="ECO:0000313" key="12">
    <source>
        <dbReference type="EnsemblPlants" id="Pp3c14_5270V3.1"/>
    </source>
</evidence>
<dbReference type="GO" id="GO:0016607">
    <property type="term" value="C:nuclear speck"/>
    <property type="evidence" value="ECO:0007669"/>
    <property type="project" value="UniProtKB-SubCell"/>
</dbReference>
<keyword evidence="4" id="KW-0677">Repeat</keyword>
<dbReference type="InterPro" id="IPR001680">
    <property type="entry name" value="WD40_rpt"/>
</dbReference>
<keyword evidence="2 8" id="KW-0853">WD repeat</keyword>
<dbReference type="PROSITE" id="PS00678">
    <property type="entry name" value="WD_REPEATS_1"/>
    <property type="match status" value="5"/>
</dbReference>
<dbReference type="InterPro" id="IPR006595">
    <property type="entry name" value="CTLH_C"/>
</dbReference>
<gene>
    <name evidence="12" type="primary">LOC112290937</name>
    <name evidence="11" type="ORF">PHYPA_018052</name>
</gene>
<evidence type="ECO:0000256" key="9">
    <source>
        <dbReference type="SAM" id="MobiDB-lite"/>
    </source>
</evidence>
<dbReference type="EnsemblPlants" id="Pp3c14_5270V3.3">
    <property type="protein sequence ID" value="Pp3c14_5270V3.3"/>
    <property type="gene ID" value="Pp3c14_5270"/>
</dbReference>
<dbReference type="RefSeq" id="XP_024393551.1">
    <property type="nucleotide sequence ID" value="XM_024537783.2"/>
</dbReference>
<dbReference type="EnsemblPlants" id="Pp3c14_5270V3.4">
    <property type="protein sequence ID" value="Pp3c14_5270V3.4"/>
    <property type="gene ID" value="Pp3c14_5270"/>
</dbReference>
<organism evidence="11">
    <name type="scientific">Physcomitrium patens</name>
    <name type="common">Spreading-leaved earth moss</name>
    <name type="synonym">Physcomitrella patens</name>
    <dbReference type="NCBI Taxonomy" id="3218"/>
    <lineage>
        <taxon>Eukaryota</taxon>
        <taxon>Viridiplantae</taxon>
        <taxon>Streptophyta</taxon>
        <taxon>Embryophyta</taxon>
        <taxon>Bryophyta</taxon>
        <taxon>Bryophytina</taxon>
        <taxon>Bryopsida</taxon>
        <taxon>Funariidae</taxon>
        <taxon>Funariales</taxon>
        <taxon>Funariaceae</taxon>
        <taxon>Physcomitrium</taxon>
    </lineage>
</organism>
<dbReference type="InterPro" id="IPR019775">
    <property type="entry name" value="WD40_repeat_CS"/>
</dbReference>
<dbReference type="GeneID" id="112290937"/>
<evidence type="ECO:0000256" key="5">
    <source>
        <dbReference type="ARBA" id="ARBA00023187"/>
    </source>
</evidence>
<dbReference type="EnsemblPlants" id="Pp3c14_5270V3.2">
    <property type="protein sequence ID" value="Pp3c14_5270V3.2"/>
    <property type="gene ID" value="Pp3c14_5270"/>
</dbReference>
<dbReference type="STRING" id="3218.A0A2K1JGK8"/>
<dbReference type="PRINTS" id="PR00320">
    <property type="entry name" value="GPROTEINBRPT"/>
</dbReference>
<dbReference type="PROSITE" id="PS50897">
    <property type="entry name" value="CTLH"/>
    <property type="match status" value="1"/>
</dbReference>
<comment type="subcellular location">
    <subcellularLocation>
        <location evidence="1">Nucleus speckle</location>
    </subcellularLocation>
</comment>
<dbReference type="InterPro" id="IPR015943">
    <property type="entry name" value="WD40/YVTN_repeat-like_dom_sf"/>
</dbReference>
<dbReference type="CDD" id="cd00200">
    <property type="entry name" value="WD40"/>
    <property type="match status" value="1"/>
</dbReference>
<dbReference type="Pfam" id="PF21889">
    <property type="entry name" value="TPR1-like_2nd"/>
    <property type="match status" value="1"/>
</dbReference>
<dbReference type="PaxDb" id="3218-PP1S150_28V6.1"/>
<dbReference type="Pfam" id="PF00400">
    <property type="entry name" value="WD40"/>
    <property type="match status" value="7"/>
</dbReference>
<dbReference type="AlphaFoldDB" id="A0A2K1JGK8"/>
<dbReference type="EnsemblPlants" id="Pp3c14_5270V3.1">
    <property type="protein sequence ID" value="Pp3c14_5270V3.1"/>
    <property type="gene ID" value="Pp3c14_5270"/>
</dbReference>
<evidence type="ECO:0000256" key="1">
    <source>
        <dbReference type="ARBA" id="ARBA00004324"/>
    </source>
</evidence>
<evidence type="ECO:0000313" key="13">
    <source>
        <dbReference type="Proteomes" id="UP000006727"/>
    </source>
</evidence>
<evidence type="ECO:0000256" key="7">
    <source>
        <dbReference type="ARBA" id="ARBA00026184"/>
    </source>
</evidence>
<dbReference type="GO" id="GO:0000398">
    <property type="term" value="P:mRNA splicing, via spliceosome"/>
    <property type="evidence" value="ECO:0007669"/>
    <property type="project" value="InterPro"/>
</dbReference>
<keyword evidence="3" id="KW-0507">mRNA processing</keyword>
<keyword evidence="5" id="KW-0508">mRNA splicing</keyword>
<reference evidence="11 13" key="1">
    <citation type="journal article" date="2008" name="Science">
        <title>The Physcomitrella genome reveals evolutionary insights into the conquest of land by plants.</title>
        <authorList>
            <person name="Rensing S."/>
            <person name="Lang D."/>
            <person name="Zimmer A."/>
            <person name="Terry A."/>
            <person name="Salamov A."/>
            <person name="Shapiro H."/>
            <person name="Nishiyama T."/>
            <person name="Perroud P.-F."/>
            <person name="Lindquist E."/>
            <person name="Kamisugi Y."/>
            <person name="Tanahashi T."/>
            <person name="Sakakibara K."/>
            <person name="Fujita T."/>
            <person name="Oishi K."/>
            <person name="Shin-I T."/>
            <person name="Kuroki Y."/>
            <person name="Toyoda A."/>
            <person name="Suzuki Y."/>
            <person name="Hashimoto A."/>
            <person name="Yamaguchi K."/>
            <person name="Sugano A."/>
            <person name="Kohara Y."/>
            <person name="Fujiyama A."/>
            <person name="Anterola A."/>
            <person name="Aoki S."/>
            <person name="Ashton N."/>
            <person name="Barbazuk W.B."/>
            <person name="Barker E."/>
            <person name="Bennetzen J."/>
            <person name="Bezanilla M."/>
            <person name="Blankenship R."/>
            <person name="Cho S.H."/>
            <person name="Dutcher S."/>
            <person name="Estelle M."/>
            <person name="Fawcett J.A."/>
            <person name="Gundlach H."/>
            <person name="Hanada K."/>
            <person name="Heyl A."/>
            <person name="Hicks K.A."/>
            <person name="Hugh J."/>
            <person name="Lohr M."/>
            <person name="Mayer K."/>
            <person name="Melkozernov A."/>
            <person name="Murata T."/>
            <person name="Nelson D."/>
            <person name="Pils B."/>
            <person name="Prigge M."/>
            <person name="Reiss B."/>
            <person name="Renner T."/>
            <person name="Rombauts S."/>
            <person name="Rushton P."/>
            <person name="Sanderfoot A."/>
            <person name="Schween G."/>
            <person name="Shiu S.-H."/>
            <person name="Stueber K."/>
            <person name="Theodoulou F.L."/>
            <person name="Tu H."/>
            <person name="Van de Peer Y."/>
            <person name="Verrier P.J."/>
            <person name="Waters E."/>
            <person name="Wood A."/>
            <person name="Yang L."/>
            <person name="Cove D."/>
            <person name="Cuming A."/>
            <person name="Hasebe M."/>
            <person name="Lucas S."/>
            <person name="Mishler D.B."/>
            <person name="Reski R."/>
            <person name="Grigoriev I."/>
            <person name="Quatrano R.S."/>
            <person name="Boore J.L."/>
        </authorList>
    </citation>
    <scope>NUCLEOTIDE SEQUENCE [LARGE SCALE GENOMIC DNA]</scope>
    <source>
        <strain evidence="12 13">cv. Gransden 2004</strain>
    </source>
</reference>
<keyword evidence="13" id="KW-1185">Reference proteome</keyword>
<dbReference type="KEGG" id="ppp:112290937"/>
<reference evidence="11 13" key="2">
    <citation type="journal article" date="2018" name="Plant J.">
        <title>The Physcomitrella patens chromosome-scale assembly reveals moss genome structure and evolution.</title>
        <authorList>
            <person name="Lang D."/>
            <person name="Ullrich K.K."/>
            <person name="Murat F."/>
            <person name="Fuchs J."/>
            <person name="Jenkins J."/>
            <person name="Haas F.B."/>
            <person name="Piednoel M."/>
            <person name="Gundlach H."/>
            <person name="Van Bel M."/>
            <person name="Meyberg R."/>
            <person name="Vives C."/>
            <person name="Morata J."/>
            <person name="Symeonidi A."/>
            <person name="Hiss M."/>
            <person name="Muchero W."/>
            <person name="Kamisugi Y."/>
            <person name="Saleh O."/>
            <person name="Blanc G."/>
            <person name="Decker E.L."/>
            <person name="van Gessel N."/>
            <person name="Grimwood J."/>
            <person name="Hayes R.D."/>
            <person name="Graham S.W."/>
            <person name="Gunter L.E."/>
            <person name="McDaniel S.F."/>
            <person name="Hoernstein S.N.W."/>
            <person name="Larsson A."/>
            <person name="Li F.W."/>
            <person name="Perroud P.F."/>
            <person name="Phillips J."/>
            <person name="Ranjan P."/>
            <person name="Rokshar D.S."/>
            <person name="Rothfels C.J."/>
            <person name="Schneider L."/>
            <person name="Shu S."/>
            <person name="Stevenson D.W."/>
            <person name="Thummler F."/>
            <person name="Tillich M."/>
            <person name="Villarreal Aguilar J.C."/>
            <person name="Widiez T."/>
            <person name="Wong G.K."/>
            <person name="Wymore A."/>
            <person name="Zhang Y."/>
            <person name="Zimmer A.D."/>
            <person name="Quatrano R.S."/>
            <person name="Mayer K.F.X."/>
            <person name="Goodstein D."/>
            <person name="Casacuberta J.M."/>
            <person name="Vandepoele K."/>
            <person name="Reski R."/>
            <person name="Cuming A.C."/>
            <person name="Tuskan G.A."/>
            <person name="Maumus F."/>
            <person name="Salse J."/>
            <person name="Schmutz J."/>
            <person name="Rensing S.A."/>
        </authorList>
    </citation>
    <scope>NUCLEOTIDE SEQUENCE [LARGE SCALE GENOMIC DNA]</scope>
    <source>
        <strain evidence="12 13">cv. Gransden 2004</strain>
    </source>
</reference>
<dbReference type="InterPro" id="IPR036322">
    <property type="entry name" value="WD40_repeat_dom_sf"/>
</dbReference>
<dbReference type="InterPro" id="IPR045184">
    <property type="entry name" value="SMU1"/>
</dbReference>
<dbReference type="RefSeq" id="XP_024393552.1">
    <property type="nucleotide sequence ID" value="XM_024537784.2"/>
</dbReference>
<accession>A0A2K1JGK8</accession>
<feature type="repeat" description="WD" evidence="8">
    <location>
        <begin position="285"/>
        <end position="327"/>
    </location>
</feature>
<dbReference type="EMBL" id="ABEU02000014">
    <property type="protein sequence ID" value="PNR40649.1"/>
    <property type="molecule type" value="Genomic_DNA"/>
</dbReference>
<feature type="repeat" description="WD" evidence="8">
    <location>
        <begin position="465"/>
        <end position="506"/>
    </location>
</feature>
<evidence type="ECO:0000256" key="4">
    <source>
        <dbReference type="ARBA" id="ARBA00022737"/>
    </source>
</evidence>
<dbReference type="InterPro" id="IPR054080">
    <property type="entry name" value="TPR1-like_2nd"/>
</dbReference>
<feature type="repeat" description="WD" evidence="8">
    <location>
        <begin position="521"/>
        <end position="551"/>
    </location>
</feature>
<dbReference type="OrthoDB" id="674604at2759"/>
<dbReference type="Gramene" id="Pp3c14_5270V3.4">
    <property type="protein sequence ID" value="Pp3c14_5270V3.4"/>
    <property type="gene ID" value="Pp3c14_5270"/>
</dbReference>
<dbReference type="PROSITE" id="PS50082">
    <property type="entry name" value="WD_REPEATS_2"/>
    <property type="match status" value="6"/>
</dbReference>
<comment type="similarity">
    <text evidence="6">Belongs to the WD repeat SMU1 family.</text>
</comment>
<dbReference type="InterPro" id="IPR020472">
    <property type="entry name" value="WD40_PAC1"/>
</dbReference>
<feature type="domain" description="CTLH" evidence="10">
    <location>
        <begin position="106"/>
        <end position="160"/>
    </location>
</feature>